<feature type="region of interest" description="Disordered" evidence="1">
    <location>
        <begin position="274"/>
        <end position="293"/>
    </location>
</feature>
<dbReference type="AlphaFoldDB" id="A0A9P7DU88"/>
<gene>
    <name evidence="2" type="ORF">BJ212DRAFT_1304616</name>
</gene>
<name>A0A9P7DU88_9AGAM</name>
<dbReference type="GeneID" id="64627658"/>
<protein>
    <submittedName>
        <fullName evidence="2">Uncharacterized protein</fullName>
    </submittedName>
</protein>
<evidence type="ECO:0000313" key="3">
    <source>
        <dbReference type="Proteomes" id="UP000807769"/>
    </source>
</evidence>
<dbReference type="Proteomes" id="UP000807769">
    <property type="component" value="Unassembled WGS sequence"/>
</dbReference>
<dbReference type="EMBL" id="JABBWG010000068">
    <property type="protein sequence ID" value="KAG1803290.1"/>
    <property type="molecule type" value="Genomic_DNA"/>
</dbReference>
<keyword evidence="3" id="KW-1185">Reference proteome</keyword>
<evidence type="ECO:0000256" key="1">
    <source>
        <dbReference type="SAM" id="MobiDB-lite"/>
    </source>
</evidence>
<proteinExistence type="predicted"/>
<comment type="caution">
    <text evidence="2">The sequence shown here is derived from an EMBL/GenBank/DDBJ whole genome shotgun (WGS) entry which is preliminary data.</text>
</comment>
<sequence length="293" mass="34256">MAECFEITKVVNGCKEKTYGVRDEYRVTGHVARIMLDNIDMKQIDDVNVLALMGINAKAQWDRVVGQMDAWQGHESELEDCPLGWTPIWMQLRTAIAHLPAMIMRPWTWLPKLFNGLLSVGHLIMIFTRHMWLMLMPEWSTLWEGDEYIMEFHRMMKLMEVDQQAVLKQGLCEVFSDLHLPASGIRMWMQKHDTIVFTTNPAFYRIDCVGQGVESQRKAPKACRTMKLIRGKCIFAADLMDSQLFNTDENLRRKTERQKCWEIQKKMTMVKRNKPFPMDTTASVEQDEEMDVD</sequence>
<dbReference type="RefSeq" id="XP_041186525.1">
    <property type="nucleotide sequence ID" value="XM_041333641.1"/>
</dbReference>
<accession>A0A9P7DU88</accession>
<organism evidence="2 3">
    <name type="scientific">Suillus subaureus</name>
    <dbReference type="NCBI Taxonomy" id="48587"/>
    <lineage>
        <taxon>Eukaryota</taxon>
        <taxon>Fungi</taxon>
        <taxon>Dikarya</taxon>
        <taxon>Basidiomycota</taxon>
        <taxon>Agaricomycotina</taxon>
        <taxon>Agaricomycetes</taxon>
        <taxon>Agaricomycetidae</taxon>
        <taxon>Boletales</taxon>
        <taxon>Suillineae</taxon>
        <taxon>Suillaceae</taxon>
        <taxon>Suillus</taxon>
    </lineage>
</organism>
<evidence type="ECO:0000313" key="2">
    <source>
        <dbReference type="EMBL" id="KAG1803290.1"/>
    </source>
</evidence>
<reference evidence="2" key="1">
    <citation type="journal article" date="2020" name="New Phytol.">
        <title>Comparative genomics reveals dynamic genome evolution in host specialist ectomycorrhizal fungi.</title>
        <authorList>
            <person name="Lofgren L.A."/>
            <person name="Nguyen N.H."/>
            <person name="Vilgalys R."/>
            <person name="Ruytinx J."/>
            <person name="Liao H.L."/>
            <person name="Branco S."/>
            <person name="Kuo A."/>
            <person name="LaButti K."/>
            <person name="Lipzen A."/>
            <person name="Andreopoulos W."/>
            <person name="Pangilinan J."/>
            <person name="Riley R."/>
            <person name="Hundley H."/>
            <person name="Na H."/>
            <person name="Barry K."/>
            <person name="Grigoriev I.V."/>
            <person name="Stajich J.E."/>
            <person name="Kennedy P.G."/>
        </authorList>
    </citation>
    <scope>NUCLEOTIDE SEQUENCE</scope>
    <source>
        <strain evidence="2">MN1</strain>
    </source>
</reference>
<dbReference type="OrthoDB" id="2665091at2759"/>